<dbReference type="Proteomes" id="UP000028990">
    <property type="component" value="Unassembled WGS sequence"/>
</dbReference>
<accession>A0A091CPG6</accession>
<name>A0A091CPG6_FUKDA</name>
<protein>
    <submittedName>
        <fullName evidence="1">Pentatricopeptide repeat-containing protein 1</fullName>
    </submittedName>
</protein>
<dbReference type="EMBL" id="KN125198">
    <property type="protein sequence ID" value="KFO19085.1"/>
    <property type="molecule type" value="Genomic_DNA"/>
</dbReference>
<dbReference type="PANTHER" id="PTHR24014">
    <property type="entry name" value="2-OXOGLUTARATE AND IRON-DEPENDENT OXYGENASE DOMAIN-CONTAINING PROTEIN 2"/>
    <property type="match status" value="1"/>
</dbReference>
<dbReference type="PANTHER" id="PTHR24014:SF6">
    <property type="entry name" value="PENTATRICOPEPTIDE REPEAT-CONTAINING PROTEIN 1, MITOCHONDRIAL"/>
    <property type="match status" value="1"/>
</dbReference>
<dbReference type="AlphaFoldDB" id="A0A091CPG6"/>
<dbReference type="GO" id="GO:0000049">
    <property type="term" value="F:tRNA binding"/>
    <property type="evidence" value="ECO:0007669"/>
    <property type="project" value="TreeGrafter"/>
</dbReference>
<dbReference type="GO" id="GO:0042780">
    <property type="term" value="P:tRNA 3'-end processing"/>
    <property type="evidence" value="ECO:0007669"/>
    <property type="project" value="TreeGrafter"/>
</dbReference>
<evidence type="ECO:0000313" key="1">
    <source>
        <dbReference type="EMBL" id="KFO19085.1"/>
    </source>
</evidence>
<organism evidence="1 2">
    <name type="scientific">Fukomys damarensis</name>
    <name type="common">Damaraland mole rat</name>
    <name type="synonym">Cryptomys damarensis</name>
    <dbReference type="NCBI Taxonomy" id="885580"/>
    <lineage>
        <taxon>Eukaryota</taxon>
        <taxon>Metazoa</taxon>
        <taxon>Chordata</taxon>
        <taxon>Craniata</taxon>
        <taxon>Vertebrata</taxon>
        <taxon>Euteleostomi</taxon>
        <taxon>Mammalia</taxon>
        <taxon>Eutheria</taxon>
        <taxon>Euarchontoglires</taxon>
        <taxon>Glires</taxon>
        <taxon>Rodentia</taxon>
        <taxon>Hystricomorpha</taxon>
        <taxon>Bathyergidae</taxon>
        <taxon>Fukomys</taxon>
    </lineage>
</organism>
<proteinExistence type="predicted"/>
<sequence length="196" mass="22406">MAEHGLLPNIKTLTLLAGVVEPGRPVESLLLSILDRHQVDTNVMFFNTLIRKKNVKKSQMIPNMHIYSTLINAAHKKLDYTYLISIPKDMKHSRVPSNEVTIHQLESAAEYPPTFDWYQGKNTYLEKIDGFRAYYKQWLKAMPAEEAPHPWQVFRTKPREDQDTITDTGADRGLGAGDGAHGWNSVWTFQCLGRPQ</sequence>
<keyword evidence="2" id="KW-1185">Reference proteome</keyword>
<gene>
    <name evidence="1" type="ORF">H920_19548</name>
</gene>
<reference evidence="1 2" key="1">
    <citation type="submission" date="2013-11" db="EMBL/GenBank/DDBJ databases">
        <title>The Damaraland mole rat (Fukomys damarensis) genome and evolution of African mole rats.</title>
        <authorList>
            <person name="Gladyshev V.N."/>
            <person name="Fang X."/>
        </authorList>
    </citation>
    <scope>NUCLEOTIDE SEQUENCE [LARGE SCALE GENOMIC DNA]</scope>
    <source>
        <tissue evidence="1">Liver</tissue>
    </source>
</reference>
<dbReference type="GO" id="GO:0005759">
    <property type="term" value="C:mitochondrial matrix"/>
    <property type="evidence" value="ECO:0007669"/>
    <property type="project" value="TreeGrafter"/>
</dbReference>
<evidence type="ECO:0000313" key="2">
    <source>
        <dbReference type="Proteomes" id="UP000028990"/>
    </source>
</evidence>